<proteinExistence type="predicted"/>
<reference evidence="1 2" key="1">
    <citation type="submission" date="2016-10" db="EMBL/GenBank/DDBJ databases">
        <authorList>
            <person name="de Groot N.N."/>
        </authorList>
    </citation>
    <scope>NUCLEOTIDE SEQUENCE [LARGE SCALE GENOMIC DNA]</scope>
    <source>
        <strain evidence="1 2">DSM 7343</strain>
    </source>
</reference>
<name>A0A1H3YX74_9BACT</name>
<dbReference type="STRING" id="37625.SAMN05660420_01431"/>
<protein>
    <submittedName>
        <fullName evidence="1">Calcineurin-like phosphoesterase superfamily protein</fullName>
    </submittedName>
</protein>
<dbReference type="RefSeq" id="WP_092346159.1">
    <property type="nucleotide sequence ID" value="NZ_FNQN01000003.1"/>
</dbReference>
<dbReference type="SUPFAM" id="SSF56300">
    <property type="entry name" value="Metallo-dependent phosphatases"/>
    <property type="match status" value="1"/>
</dbReference>
<dbReference type="EMBL" id="FNQN01000003">
    <property type="protein sequence ID" value="SEA16165.1"/>
    <property type="molecule type" value="Genomic_DNA"/>
</dbReference>
<dbReference type="OrthoDB" id="5380073at2"/>
<dbReference type="AlphaFoldDB" id="A0A1H3YX74"/>
<evidence type="ECO:0000313" key="2">
    <source>
        <dbReference type="Proteomes" id="UP000199409"/>
    </source>
</evidence>
<gene>
    <name evidence="1" type="ORF">SAMN05660420_01431</name>
</gene>
<dbReference type="Gene3D" id="3.60.21.10">
    <property type="match status" value="1"/>
</dbReference>
<sequence>MKEIFLTADHHFGHHKILQYEEKRGVRFSSIEEHDEFLIEQWNAVVRPVDTVYHLGDLAFGHQGFNVARRLNGYKKLILGNHDILDTQDYLQVFAKLHGSLFFKGTALLSHIPVHPQQLNSRYLFNVHGHMHGRAGIEDKRYIDIGVDAWDFKPVAWSDLKKVMEERL</sequence>
<evidence type="ECO:0000313" key="1">
    <source>
        <dbReference type="EMBL" id="SEA16165.1"/>
    </source>
</evidence>
<dbReference type="Proteomes" id="UP000199409">
    <property type="component" value="Unassembled WGS sequence"/>
</dbReference>
<dbReference type="InterPro" id="IPR029052">
    <property type="entry name" value="Metallo-depent_PP-like"/>
</dbReference>
<organism evidence="1 2">
    <name type="scientific">Desulfuromusa kysingii</name>
    <dbReference type="NCBI Taxonomy" id="37625"/>
    <lineage>
        <taxon>Bacteria</taxon>
        <taxon>Pseudomonadati</taxon>
        <taxon>Thermodesulfobacteriota</taxon>
        <taxon>Desulfuromonadia</taxon>
        <taxon>Desulfuromonadales</taxon>
        <taxon>Geopsychrobacteraceae</taxon>
        <taxon>Desulfuromusa</taxon>
    </lineage>
</organism>
<keyword evidence="2" id="KW-1185">Reference proteome</keyword>
<accession>A0A1H3YX74</accession>